<dbReference type="OMA" id="ISTHCIR"/>
<dbReference type="OrthoDB" id="10265990at2759"/>
<evidence type="ECO:0000256" key="1">
    <source>
        <dbReference type="SAM" id="MobiDB-lite"/>
    </source>
</evidence>
<name>F4PWM9_CACFS</name>
<feature type="region of interest" description="Disordered" evidence="1">
    <location>
        <begin position="99"/>
        <end position="152"/>
    </location>
</feature>
<dbReference type="RefSeq" id="XP_004367376.1">
    <property type="nucleotide sequence ID" value="XM_004367319.1"/>
</dbReference>
<gene>
    <name evidence="3" type="ORF">DFA_07517</name>
</gene>
<dbReference type="EMBL" id="GL883013">
    <property type="protein sequence ID" value="EGG20393.1"/>
    <property type="molecule type" value="Genomic_DNA"/>
</dbReference>
<evidence type="ECO:0000259" key="2">
    <source>
        <dbReference type="Pfam" id="PF04280"/>
    </source>
</evidence>
<dbReference type="Pfam" id="PF04280">
    <property type="entry name" value="Tim44"/>
    <property type="match status" value="1"/>
</dbReference>
<dbReference type="InterPro" id="IPR007379">
    <property type="entry name" value="Tim44-like_dom"/>
</dbReference>
<dbReference type="SUPFAM" id="SSF54427">
    <property type="entry name" value="NTF2-like"/>
    <property type="match status" value="1"/>
</dbReference>
<dbReference type="KEGG" id="dfa:DFA_07517"/>
<dbReference type="AlphaFoldDB" id="F4PWM9"/>
<dbReference type="Proteomes" id="UP000007797">
    <property type="component" value="Unassembled WGS sequence"/>
</dbReference>
<dbReference type="InterPro" id="IPR032710">
    <property type="entry name" value="NTF2-like_dom_sf"/>
</dbReference>
<feature type="domain" description="Tim44-like" evidence="2">
    <location>
        <begin position="389"/>
        <end position="524"/>
    </location>
</feature>
<protein>
    <recommendedName>
        <fullName evidence="2">Tim44-like domain-containing protein</fullName>
    </recommendedName>
</protein>
<evidence type="ECO:0000313" key="3">
    <source>
        <dbReference type="EMBL" id="EGG20393.1"/>
    </source>
</evidence>
<organism evidence="3 4">
    <name type="scientific">Cavenderia fasciculata</name>
    <name type="common">Slime mold</name>
    <name type="synonym">Dictyostelium fasciculatum</name>
    <dbReference type="NCBI Taxonomy" id="261658"/>
    <lineage>
        <taxon>Eukaryota</taxon>
        <taxon>Amoebozoa</taxon>
        <taxon>Evosea</taxon>
        <taxon>Eumycetozoa</taxon>
        <taxon>Dictyostelia</taxon>
        <taxon>Acytosteliales</taxon>
        <taxon>Cavenderiaceae</taxon>
        <taxon>Cavenderia</taxon>
    </lineage>
</organism>
<proteinExistence type="predicted"/>
<keyword evidence="4" id="KW-1185">Reference proteome</keyword>
<reference evidence="4" key="1">
    <citation type="journal article" date="2011" name="Genome Res.">
        <title>Phylogeny-wide analysis of social amoeba genomes highlights ancient origins for complex intercellular communication.</title>
        <authorList>
            <person name="Heidel A.J."/>
            <person name="Lawal H.M."/>
            <person name="Felder M."/>
            <person name="Schilde C."/>
            <person name="Helps N.R."/>
            <person name="Tunggal B."/>
            <person name="Rivero F."/>
            <person name="John U."/>
            <person name="Schleicher M."/>
            <person name="Eichinger L."/>
            <person name="Platzer M."/>
            <person name="Noegel A.A."/>
            <person name="Schaap P."/>
            <person name="Gloeckner G."/>
        </authorList>
    </citation>
    <scope>NUCLEOTIDE SEQUENCE [LARGE SCALE GENOMIC DNA]</scope>
    <source>
        <strain evidence="4">SH3</strain>
    </source>
</reference>
<feature type="compositionally biased region" description="Basic and acidic residues" evidence="1">
    <location>
        <begin position="141"/>
        <end position="152"/>
    </location>
</feature>
<evidence type="ECO:0000313" key="4">
    <source>
        <dbReference type="Proteomes" id="UP000007797"/>
    </source>
</evidence>
<dbReference type="Gene3D" id="3.10.450.240">
    <property type="match status" value="1"/>
</dbReference>
<sequence>MNRLVRSGLVSASRGPTLQTMVSKSSVWYPSMSHTSNVIVSTIDNNNNNNSNNSNSNMLYRQLYSGGSVQIVDENPEYKKSIEDFRKTFLWWRKPQPTEEELKKQQEDEEAAAQAAQAAQHEQHQAQQQQQQESPEGATEGDQKEKVYGSKEEELRDKYKEYYKDYDKRKDEADRINKFRGGNMNAEQTAQLVNAYKETMGTRPPYPPRSRRDYRGCQDLRELAVSHEMLPLPSRVPFTLETYQLDPGYIADREADSFPETIQMLKELEQKLLAEGVELPEIDWDSIDSYEQLELLPSELADTFDKPIDYEPNNVPALYVRSAARFYDSLWERQLDFIHRIFEKIPAFGGNYIYFIMGRISGTIAGFVGGYTSSPALTKFYFDYRDLIMPGFEFNKFLPIAKSKFIPEFLELYFANDVDGLEDFCGETLHKMLSGIIAANEAGHKVFDGKIVKIDTLDFMGINESENREETYFSFLVVVHHTYCIRDYQFEIVEGGDHEIIKTQMIVHMSVDTDLNEFGWCVSKLDVHPSESIYL</sequence>
<dbReference type="STRING" id="1054147.F4PWM9"/>
<feature type="compositionally biased region" description="Low complexity" evidence="1">
    <location>
        <begin position="112"/>
        <end position="133"/>
    </location>
</feature>
<dbReference type="GeneID" id="14872267"/>
<accession>F4PWM9</accession>